<sequence>MANDTDIACKASEGQDGQFDLHGDAPVVEITNLWTKFGRTVVHQDLNLEIERGEILSIVGGSGTGKTVLLRQMLGLEHPARGCVKVFGEDINKASSDQLQQLRNHWGMLFQQGALYSALTVFDNVAQPMRELRVLPEALVHDAVLLKMNMVGLGPEHALKMPSDLSGGMIKRVALARALALEPKLLFLDEPTAGLDPDLSESFVALIQSLHRELGLTVVMVTHDLDTLFALSTRIAVLAEKHVIAIGPTREVIEVDHPFIKQFFLGDRGKRALAVLDEKQAADKAAQPGDDAGTDKKAEK</sequence>
<protein>
    <submittedName>
        <fullName evidence="7">ATP-binding cassette domain-containing protein</fullName>
    </submittedName>
</protein>
<dbReference type="Proteomes" id="UP000279594">
    <property type="component" value="Chromosome"/>
</dbReference>
<evidence type="ECO:0000256" key="2">
    <source>
        <dbReference type="ARBA" id="ARBA00022475"/>
    </source>
</evidence>
<proteinExistence type="predicted"/>
<evidence type="ECO:0000259" key="6">
    <source>
        <dbReference type="PROSITE" id="PS50893"/>
    </source>
</evidence>
<evidence type="ECO:0000313" key="7">
    <source>
        <dbReference type="EMBL" id="AYM78743.1"/>
    </source>
</evidence>
<reference evidence="7 8" key="1">
    <citation type="submission" date="2018-10" db="EMBL/GenBank/DDBJ databases">
        <title>Effects of UV and annual dynamics of microbial communities in freshwater RAS systems.</title>
        <authorList>
            <person name="Bekkelund A.K."/>
            <person name="Hansen B.R."/>
            <person name="Stokken H."/>
            <person name="Eriksen B.F."/>
            <person name="Kashulin N.A."/>
        </authorList>
    </citation>
    <scope>NUCLEOTIDE SEQUENCE [LARGE SCALE GENOMIC DNA]</scope>
    <source>
        <strain evidence="7 8">BHSEK</strain>
    </source>
</reference>
<dbReference type="InterPro" id="IPR003439">
    <property type="entry name" value="ABC_transporter-like_ATP-bd"/>
</dbReference>
<dbReference type="EMBL" id="CP033019">
    <property type="protein sequence ID" value="AYM78743.1"/>
    <property type="molecule type" value="Genomic_DNA"/>
</dbReference>
<organism evidence="7 8">
    <name type="scientific">Janthinobacterium agaricidamnosum</name>
    <dbReference type="NCBI Taxonomy" id="55508"/>
    <lineage>
        <taxon>Bacteria</taxon>
        <taxon>Pseudomonadati</taxon>
        <taxon>Pseudomonadota</taxon>
        <taxon>Betaproteobacteria</taxon>
        <taxon>Burkholderiales</taxon>
        <taxon>Oxalobacteraceae</taxon>
        <taxon>Janthinobacterium</taxon>
    </lineage>
</organism>
<dbReference type="GO" id="GO:0016887">
    <property type="term" value="F:ATP hydrolysis activity"/>
    <property type="evidence" value="ECO:0007669"/>
    <property type="project" value="InterPro"/>
</dbReference>
<feature type="domain" description="ABC transporter" evidence="6">
    <location>
        <begin position="28"/>
        <end position="265"/>
    </location>
</feature>
<dbReference type="CDD" id="cd03261">
    <property type="entry name" value="ABC_Org_Solvent_Resistant"/>
    <property type="match status" value="1"/>
</dbReference>
<keyword evidence="2" id="KW-0472">Membrane</keyword>
<dbReference type="RefSeq" id="WP_121670654.1">
    <property type="nucleotide sequence ID" value="NZ_CP033019.1"/>
</dbReference>
<gene>
    <name evidence="7" type="ORF">D9M09_25350</name>
</gene>
<feature type="region of interest" description="Disordered" evidence="5">
    <location>
        <begin position="280"/>
        <end position="300"/>
    </location>
</feature>
<dbReference type="AlphaFoldDB" id="A0A3G2EFH2"/>
<dbReference type="PANTHER" id="PTHR43023">
    <property type="entry name" value="PROTEIN TRIGALACTOSYLDIACYLGLYCEROL 3, CHLOROPLASTIC"/>
    <property type="match status" value="1"/>
</dbReference>
<dbReference type="PANTHER" id="PTHR43023:SF3">
    <property type="entry name" value="PROTEIN TRIGALACTOSYLDIACYLGLYCEROL 3, CHLOROPLASTIC"/>
    <property type="match status" value="1"/>
</dbReference>
<keyword evidence="1" id="KW-0813">Transport</keyword>
<evidence type="ECO:0000256" key="3">
    <source>
        <dbReference type="ARBA" id="ARBA00022741"/>
    </source>
</evidence>
<evidence type="ECO:0000313" key="8">
    <source>
        <dbReference type="Proteomes" id="UP000279594"/>
    </source>
</evidence>
<evidence type="ECO:0000256" key="1">
    <source>
        <dbReference type="ARBA" id="ARBA00022448"/>
    </source>
</evidence>
<dbReference type="SMART" id="SM00382">
    <property type="entry name" value="AAA"/>
    <property type="match status" value="1"/>
</dbReference>
<dbReference type="InterPro" id="IPR027417">
    <property type="entry name" value="P-loop_NTPase"/>
</dbReference>
<dbReference type="PROSITE" id="PS00211">
    <property type="entry name" value="ABC_TRANSPORTER_1"/>
    <property type="match status" value="1"/>
</dbReference>
<dbReference type="InterPro" id="IPR017871">
    <property type="entry name" value="ABC_transporter-like_CS"/>
</dbReference>
<dbReference type="SUPFAM" id="SSF52540">
    <property type="entry name" value="P-loop containing nucleoside triphosphate hydrolases"/>
    <property type="match status" value="1"/>
</dbReference>
<keyword evidence="2" id="KW-1003">Cell membrane</keyword>
<evidence type="ECO:0000256" key="4">
    <source>
        <dbReference type="ARBA" id="ARBA00022840"/>
    </source>
</evidence>
<evidence type="ECO:0000256" key="5">
    <source>
        <dbReference type="SAM" id="MobiDB-lite"/>
    </source>
</evidence>
<dbReference type="InterPro" id="IPR003593">
    <property type="entry name" value="AAA+_ATPase"/>
</dbReference>
<dbReference type="Pfam" id="PF00005">
    <property type="entry name" value="ABC_tran"/>
    <property type="match status" value="1"/>
</dbReference>
<name>A0A3G2EFH2_9BURK</name>
<keyword evidence="4 7" id="KW-0067">ATP-binding</keyword>
<dbReference type="PROSITE" id="PS50893">
    <property type="entry name" value="ABC_TRANSPORTER_2"/>
    <property type="match status" value="1"/>
</dbReference>
<dbReference type="Gene3D" id="3.40.50.300">
    <property type="entry name" value="P-loop containing nucleotide triphosphate hydrolases"/>
    <property type="match status" value="1"/>
</dbReference>
<keyword evidence="8" id="KW-1185">Reference proteome</keyword>
<dbReference type="GO" id="GO:0005524">
    <property type="term" value="F:ATP binding"/>
    <property type="evidence" value="ECO:0007669"/>
    <property type="project" value="UniProtKB-KW"/>
</dbReference>
<accession>A0A3G2EFH2</accession>
<keyword evidence="3" id="KW-0547">Nucleotide-binding</keyword>